<evidence type="ECO:0000256" key="2">
    <source>
        <dbReference type="ARBA" id="ARBA00022840"/>
    </source>
</evidence>
<evidence type="ECO:0000313" key="5">
    <source>
        <dbReference type="Proteomes" id="UP000410492"/>
    </source>
</evidence>
<feature type="non-terminal residue" evidence="4">
    <location>
        <position position="144"/>
    </location>
</feature>
<dbReference type="Gene3D" id="3.40.50.300">
    <property type="entry name" value="P-loop containing nucleotide triphosphate hydrolases"/>
    <property type="match status" value="1"/>
</dbReference>
<evidence type="ECO:0000256" key="1">
    <source>
        <dbReference type="ARBA" id="ARBA00022741"/>
    </source>
</evidence>
<keyword evidence="1" id="KW-0547">Nucleotide-binding</keyword>
<evidence type="ECO:0000313" key="4">
    <source>
        <dbReference type="EMBL" id="VEN33530.1"/>
    </source>
</evidence>
<dbReference type="InterPro" id="IPR050173">
    <property type="entry name" value="ABC_transporter_C-like"/>
</dbReference>
<feature type="non-terminal residue" evidence="4">
    <location>
        <position position="1"/>
    </location>
</feature>
<evidence type="ECO:0008006" key="6">
    <source>
        <dbReference type="Google" id="ProtNLM"/>
    </source>
</evidence>
<keyword evidence="5" id="KW-1185">Reference proteome</keyword>
<accession>A0A653BD83</accession>
<protein>
    <recommendedName>
        <fullName evidence="6">ABC transmembrane type-1 domain-containing protein</fullName>
    </recommendedName>
</protein>
<keyword evidence="3" id="KW-0472">Membrane</keyword>
<dbReference type="PANTHER" id="PTHR24223:SF448">
    <property type="entry name" value="FI20146P1-RELATED"/>
    <property type="match status" value="1"/>
</dbReference>
<dbReference type="InterPro" id="IPR027417">
    <property type="entry name" value="P-loop_NTPase"/>
</dbReference>
<organism evidence="4 5">
    <name type="scientific">Callosobruchus maculatus</name>
    <name type="common">Southern cowpea weevil</name>
    <name type="synonym">Pulse bruchid</name>
    <dbReference type="NCBI Taxonomy" id="64391"/>
    <lineage>
        <taxon>Eukaryota</taxon>
        <taxon>Metazoa</taxon>
        <taxon>Ecdysozoa</taxon>
        <taxon>Arthropoda</taxon>
        <taxon>Hexapoda</taxon>
        <taxon>Insecta</taxon>
        <taxon>Pterygota</taxon>
        <taxon>Neoptera</taxon>
        <taxon>Endopterygota</taxon>
        <taxon>Coleoptera</taxon>
        <taxon>Polyphaga</taxon>
        <taxon>Cucujiformia</taxon>
        <taxon>Chrysomeloidea</taxon>
        <taxon>Chrysomelidae</taxon>
        <taxon>Bruchinae</taxon>
        <taxon>Bruchini</taxon>
        <taxon>Callosobruchus</taxon>
    </lineage>
</organism>
<dbReference type="OrthoDB" id="6500128at2759"/>
<proteinExistence type="predicted"/>
<reference evidence="4 5" key="1">
    <citation type="submission" date="2019-01" db="EMBL/GenBank/DDBJ databases">
        <authorList>
            <person name="Sayadi A."/>
        </authorList>
    </citation>
    <scope>NUCLEOTIDE SEQUENCE [LARGE SCALE GENOMIC DNA]</scope>
</reference>
<dbReference type="AlphaFoldDB" id="A0A653BD83"/>
<dbReference type="PANTHER" id="PTHR24223">
    <property type="entry name" value="ATP-BINDING CASSETTE SUB-FAMILY C"/>
    <property type="match status" value="1"/>
</dbReference>
<gene>
    <name evidence="4" type="ORF">CALMAC_LOCUS55</name>
</gene>
<keyword evidence="3" id="KW-0812">Transmembrane</keyword>
<keyword evidence="2" id="KW-0067">ATP-binding</keyword>
<dbReference type="GO" id="GO:0016020">
    <property type="term" value="C:membrane"/>
    <property type="evidence" value="ECO:0007669"/>
    <property type="project" value="TreeGrafter"/>
</dbReference>
<sequence length="144" mass="16366">KEYLGDKIVILVTHQLQYLRRADQIILLLEGAVHGRGAYQELSRTHGSFRSIIQESNLPEEEKEKEPKRMFRQLSISSAAFNSMIDIEGKKAKPQFIAEITTFGKVDLVNYKEYFRAGGNWCVLLIMVLFFLGAQTCASGGDFF</sequence>
<evidence type="ECO:0000256" key="3">
    <source>
        <dbReference type="SAM" id="Phobius"/>
    </source>
</evidence>
<dbReference type="EMBL" id="CAACVG010000083">
    <property type="protein sequence ID" value="VEN33530.1"/>
    <property type="molecule type" value="Genomic_DNA"/>
</dbReference>
<dbReference type="SUPFAM" id="SSF52540">
    <property type="entry name" value="P-loop containing nucleoside triphosphate hydrolases"/>
    <property type="match status" value="1"/>
</dbReference>
<dbReference type="Proteomes" id="UP000410492">
    <property type="component" value="Unassembled WGS sequence"/>
</dbReference>
<feature type="transmembrane region" description="Helical" evidence="3">
    <location>
        <begin position="121"/>
        <end position="141"/>
    </location>
</feature>
<name>A0A653BD83_CALMS</name>
<dbReference type="GO" id="GO:0005524">
    <property type="term" value="F:ATP binding"/>
    <property type="evidence" value="ECO:0007669"/>
    <property type="project" value="UniProtKB-KW"/>
</dbReference>
<dbReference type="GO" id="GO:0042626">
    <property type="term" value="F:ATPase-coupled transmembrane transporter activity"/>
    <property type="evidence" value="ECO:0007669"/>
    <property type="project" value="TreeGrafter"/>
</dbReference>
<keyword evidence="3" id="KW-1133">Transmembrane helix</keyword>